<protein>
    <submittedName>
        <fullName evidence="2">Beta-adaptin</fullName>
    </submittedName>
</protein>
<reference evidence="2" key="1">
    <citation type="journal article" date="2020" name="Fungal Divers.">
        <title>Resolving the Mortierellaceae phylogeny through synthesis of multi-gene phylogenetics and phylogenomics.</title>
        <authorList>
            <person name="Vandepol N."/>
            <person name="Liber J."/>
            <person name="Desiro A."/>
            <person name="Na H."/>
            <person name="Kennedy M."/>
            <person name="Barry K."/>
            <person name="Grigoriev I.V."/>
            <person name="Miller A.N."/>
            <person name="O'Donnell K."/>
            <person name="Stajich J.E."/>
            <person name="Bonito G."/>
        </authorList>
    </citation>
    <scope>NUCLEOTIDE SEQUENCE</scope>
    <source>
        <strain evidence="2">NRRL 6426</strain>
    </source>
</reference>
<comment type="caution">
    <text evidence="2">The sequence shown here is derived from an EMBL/GenBank/DDBJ whole genome shotgun (WGS) entry which is preliminary data.</text>
</comment>
<dbReference type="Proteomes" id="UP000748756">
    <property type="component" value="Unassembled WGS sequence"/>
</dbReference>
<evidence type="ECO:0000313" key="3">
    <source>
        <dbReference type="Proteomes" id="UP000748756"/>
    </source>
</evidence>
<accession>A0A9P5RMT2</accession>
<evidence type="ECO:0000256" key="1">
    <source>
        <dbReference type="SAM" id="MobiDB-lite"/>
    </source>
</evidence>
<evidence type="ECO:0000313" key="2">
    <source>
        <dbReference type="EMBL" id="KAF9136581.1"/>
    </source>
</evidence>
<name>A0A9P5RMT2_9FUNG</name>
<feature type="compositionally biased region" description="Polar residues" evidence="1">
    <location>
        <begin position="83"/>
        <end position="97"/>
    </location>
</feature>
<organism evidence="2 3">
    <name type="scientific">Linnemannia schmuckeri</name>
    <dbReference type="NCBI Taxonomy" id="64567"/>
    <lineage>
        <taxon>Eukaryota</taxon>
        <taxon>Fungi</taxon>
        <taxon>Fungi incertae sedis</taxon>
        <taxon>Mucoromycota</taxon>
        <taxon>Mortierellomycotina</taxon>
        <taxon>Mortierellomycetes</taxon>
        <taxon>Mortierellales</taxon>
        <taxon>Mortierellaceae</taxon>
        <taxon>Linnemannia</taxon>
    </lineage>
</organism>
<dbReference type="EMBL" id="JAAAUQ010001651">
    <property type="protein sequence ID" value="KAF9136581.1"/>
    <property type="molecule type" value="Genomic_DNA"/>
</dbReference>
<sequence length="192" mass="19695">MDELINNISTLASVYHKPPKAFMGNRAFSADAVKKAAAADARDEEQIIGDAVLDASGAPAPKNAMADLLDLDFGSSEPAYTSPPVSSSKPAGNNGPNYSADLFDMSSDMSESSSSVFGGMGGMGGMGVMGGMGGMGGMQQQQTQHQQQASAPARNDPFGDLGGLGGFGQPQQQQQPTKPTQSSAENDLLGLF</sequence>
<feature type="region of interest" description="Disordered" evidence="1">
    <location>
        <begin position="75"/>
        <end position="192"/>
    </location>
</feature>
<keyword evidence="3" id="KW-1185">Reference proteome</keyword>
<feature type="compositionally biased region" description="Low complexity" evidence="1">
    <location>
        <begin position="138"/>
        <end position="148"/>
    </location>
</feature>
<dbReference type="AlphaFoldDB" id="A0A9P5RMT2"/>
<feature type="compositionally biased region" description="Low complexity" evidence="1">
    <location>
        <begin position="104"/>
        <end position="115"/>
    </location>
</feature>
<proteinExistence type="predicted"/>
<feature type="compositionally biased region" description="Gly residues" evidence="1">
    <location>
        <begin position="118"/>
        <end position="137"/>
    </location>
</feature>
<gene>
    <name evidence="2" type="primary">APL2_2</name>
    <name evidence="2" type="ORF">BG015_003086</name>
</gene>
<feature type="compositionally biased region" description="Polar residues" evidence="1">
    <location>
        <begin position="176"/>
        <end position="185"/>
    </location>
</feature>